<dbReference type="AlphaFoldDB" id="A0A822ZGM0"/>
<dbReference type="PANTHER" id="PTHR45650:SF3">
    <property type="entry name" value="OS01G0748500 PROTEIN"/>
    <property type="match status" value="1"/>
</dbReference>
<evidence type="ECO:0000256" key="1">
    <source>
        <dbReference type="ARBA" id="ARBA00008668"/>
    </source>
</evidence>
<comment type="similarity">
    <text evidence="1">Belongs to the 'GDSL' lipolytic enzyme family.</text>
</comment>
<dbReference type="EMBL" id="DUZY01000007">
    <property type="protein sequence ID" value="DAD45274.1"/>
    <property type="molecule type" value="Genomic_DNA"/>
</dbReference>
<evidence type="ECO:0000313" key="2">
    <source>
        <dbReference type="EMBL" id="DAD45274.1"/>
    </source>
</evidence>
<dbReference type="PANTHER" id="PTHR45650">
    <property type="entry name" value="GDSL-LIKE LIPASE/ACYLHYDROLASE-RELATED"/>
    <property type="match status" value="1"/>
</dbReference>
<dbReference type="Proteomes" id="UP000607653">
    <property type="component" value="Unassembled WGS sequence"/>
</dbReference>
<evidence type="ECO:0000313" key="3">
    <source>
        <dbReference type="Proteomes" id="UP000607653"/>
    </source>
</evidence>
<organism evidence="2 3">
    <name type="scientific">Nelumbo nucifera</name>
    <name type="common">Sacred lotus</name>
    <dbReference type="NCBI Taxonomy" id="4432"/>
    <lineage>
        <taxon>Eukaryota</taxon>
        <taxon>Viridiplantae</taxon>
        <taxon>Streptophyta</taxon>
        <taxon>Embryophyta</taxon>
        <taxon>Tracheophyta</taxon>
        <taxon>Spermatophyta</taxon>
        <taxon>Magnoliopsida</taxon>
        <taxon>Proteales</taxon>
        <taxon>Nelumbonaceae</taxon>
        <taxon>Nelumbo</taxon>
    </lineage>
</organism>
<proteinExistence type="inferred from homology"/>
<evidence type="ECO:0008006" key="4">
    <source>
        <dbReference type="Google" id="ProtNLM"/>
    </source>
</evidence>
<name>A0A822ZGM0_NELNU</name>
<accession>A0A822ZGM0</accession>
<sequence>MGRQLGDQISMNRQVRNYQTAVAQLVGILGDEDLAANRLSKCIFTVGMASNDYFNNHFMPQASSSAQNDMQMF</sequence>
<gene>
    <name evidence="2" type="ORF">HUJ06_003504</name>
</gene>
<dbReference type="InterPro" id="IPR051238">
    <property type="entry name" value="GDSL_esterase/lipase"/>
</dbReference>
<protein>
    <recommendedName>
        <fullName evidence="4">GDSL esterase/lipase</fullName>
    </recommendedName>
</protein>
<comment type="caution">
    <text evidence="2">The sequence shown here is derived from an EMBL/GenBank/DDBJ whole genome shotgun (WGS) entry which is preliminary data.</text>
</comment>
<reference evidence="2 3" key="1">
    <citation type="journal article" date="2020" name="Mol. Biol. Evol.">
        <title>Distinct Expression and Methylation Patterns for Genes with Different Fates following a Single Whole-Genome Duplication in Flowering Plants.</title>
        <authorList>
            <person name="Shi T."/>
            <person name="Rahmani R.S."/>
            <person name="Gugger P.F."/>
            <person name="Wang M."/>
            <person name="Li H."/>
            <person name="Zhang Y."/>
            <person name="Li Z."/>
            <person name="Wang Q."/>
            <person name="Van de Peer Y."/>
            <person name="Marchal K."/>
            <person name="Chen J."/>
        </authorList>
    </citation>
    <scope>NUCLEOTIDE SEQUENCE [LARGE SCALE GENOMIC DNA]</scope>
    <source>
        <tissue evidence="2">Leaf</tissue>
    </source>
</reference>
<keyword evidence="3" id="KW-1185">Reference proteome</keyword>